<keyword evidence="1" id="KW-1133">Transmembrane helix</keyword>
<keyword evidence="1" id="KW-0472">Membrane</keyword>
<name>A0A4U1L6U3_9SPHN</name>
<feature type="transmembrane region" description="Helical" evidence="1">
    <location>
        <begin position="65"/>
        <end position="88"/>
    </location>
</feature>
<dbReference type="OrthoDB" id="7597124at2"/>
<proteinExistence type="predicted"/>
<reference evidence="2 3" key="1">
    <citation type="submission" date="2019-04" db="EMBL/GenBank/DDBJ databases">
        <authorList>
            <person name="Yang Y."/>
            <person name="Wei D."/>
        </authorList>
    </citation>
    <scope>NUCLEOTIDE SEQUENCE [LARGE SCALE GENOMIC DNA]</scope>
    <source>
        <strain evidence="2 3">L-1-4w-11</strain>
    </source>
</reference>
<feature type="transmembrane region" description="Helical" evidence="1">
    <location>
        <begin position="7"/>
        <end position="31"/>
    </location>
</feature>
<evidence type="ECO:0000313" key="3">
    <source>
        <dbReference type="Proteomes" id="UP000309138"/>
    </source>
</evidence>
<feature type="transmembrane region" description="Helical" evidence="1">
    <location>
        <begin position="100"/>
        <end position="119"/>
    </location>
</feature>
<evidence type="ECO:0000256" key="1">
    <source>
        <dbReference type="SAM" id="Phobius"/>
    </source>
</evidence>
<protein>
    <submittedName>
        <fullName evidence="2">Uncharacterized protein</fullName>
    </submittedName>
</protein>
<feature type="transmembrane region" description="Helical" evidence="1">
    <location>
        <begin position="37"/>
        <end position="58"/>
    </location>
</feature>
<evidence type="ECO:0000313" key="2">
    <source>
        <dbReference type="EMBL" id="TKD52025.1"/>
    </source>
</evidence>
<dbReference type="AlphaFoldDB" id="A0A4U1L6U3"/>
<keyword evidence="3" id="KW-1185">Reference proteome</keyword>
<organism evidence="2 3">
    <name type="scientific">Sphingomonas baiyangensis</name>
    <dbReference type="NCBI Taxonomy" id="2572576"/>
    <lineage>
        <taxon>Bacteria</taxon>
        <taxon>Pseudomonadati</taxon>
        <taxon>Pseudomonadota</taxon>
        <taxon>Alphaproteobacteria</taxon>
        <taxon>Sphingomonadales</taxon>
        <taxon>Sphingomonadaceae</taxon>
        <taxon>Sphingomonas</taxon>
    </lineage>
</organism>
<gene>
    <name evidence="2" type="ORF">FBR43_15725</name>
</gene>
<keyword evidence="1" id="KW-0812">Transmembrane</keyword>
<dbReference type="Proteomes" id="UP000309138">
    <property type="component" value="Unassembled WGS sequence"/>
</dbReference>
<dbReference type="RefSeq" id="WP_136943957.1">
    <property type="nucleotide sequence ID" value="NZ_SWKR01000002.1"/>
</dbReference>
<accession>A0A4U1L6U3</accession>
<comment type="caution">
    <text evidence="2">The sequence shown here is derived from an EMBL/GenBank/DDBJ whole genome shotgun (WGS) entry which is preliminary data.</text>
</comment>
<dbReference type="EMBL" id="SWKR01000002">
    <property type="protein sequence ID" value="TKD52025.1"/>
    <property type="molecule type" value="Genomic_DNA"/>
</dbReference>
<sequence length="124" mass="12590">MTARQGWIGFALGVGLWACGAMIVHFLPFLFDGGVATAAMFGVGIVTSLVTVAAARLLGQARGPALVAMMALGTGAALLLDGIGFAFVPDVYAGVSFASQAGAAFIMWAGGTGLLLALWQERAR</sequence>